<dbReference type="Proteomes" id="UP000008783">
    <property type="component" value="Unassembled WGS sequence"/>
</dbReference>
<dbReference type="VEuPathDB" id="FungiDB:PGTG_05682"/>
<dbReference type="GeneID" id="10531185"/>
<feature type="region of interest" description="Disordered" evidence="1">
    <location>
        <begin position="86"/>
        <end position="123"/>
    </location>
</feature>
<dbReference type="EMBL" id="DS178272">
    <property type="protein sequence ID" value="EFP79361.1"/>
    <property type="molecule type" value="Genomic_DNA"/>
</dbReference>
<dbReference type="AlphaFoldDB" id="E3K546"/>
<evidence type="ECO:0000313" key="3">
    <source>
        <dbReference type="Proteomes" id="UP000008783"/>
    </source>
</evidence>
<sequence>MNFKNRPSWRGGWACTPAKNRHSSEPYRYDIGKVPVSEPYQYRIGKVLGWAYVIKTSLDVLITHEPPRPTENNPFDLLINIHPFKTTSTDADRSTQLQPKAPKTPKRAARTRSAYQAPKEPSR</sequence>
<dbReference type="KEGG" id="pgr:PGTG_05682"/>
<keyword evidence="3" id="KW-1185">Reference proteome</keyword>
<evidence type="ECO:0000313" key="2">
    <source>
        <dbReference type="EMBL" id="EFP79361.1"/>
    </source>
</evidence>
<proteinExistence type="predicted"/>
<evidence type="ECO:0000256" key="1">
    <source>
        <dbReference type="SAM" id="MobiDB-lite"/>
    </source>
</evidence>
<name>E3K546_PUCGT</name>
<protein>
    <submittedName>
        <fullName evidence="2">Uncharacterized protein</fullName>
    </submittedName>
</protein>
<reference key="1">
    <citation type="submission" date="2007-01" db="EMBL/GenBank/DDBJ databases">
        <title>The Genome Sequence of Puccinia graminis f. sp. tritici Strain CRL 75-36-700-3.</title>
        <authorList>
            <consortium name="The Broad Institute Genome Sequencing Platform"/>
            <person name="Birren B."/>
            <person name="Lander E."/>
            <person name="Galagan J."/>
            <person name="Nusbaum C."/>
            <person name="Devon K."/>
            <person name="Cuomo C."/>
            <person name="Jaffe D."/>
            <person name="Butler J."/>
            <person name="Alvarez P."/>
            <person name="Gnerre S."/>
            <person name="Grabherr M."/>
            <person name="Mauceli E."/>
            <person name="Brockman W."/>
            <person name="Young S."/>
            <person name="LaButti K."/>
            <person name="Sykes S."/>
            <person name="DeCaprio D."/>
            <person name="Crawford M."/>
            <person name="Koehrsen M."/>
            <person name="Engels R."/>
            <person name="Montgomery P."/>
            <person name="Pearson M."/>
            <person name="Howarth C."/>
            <person name="Larson L."/>
            <person name="White J."/>
            <person name="Zeng Q."/>
            <person name="Kodira C."/>
            <person name="Yandava C."/>
            <person name="Alvarado L."/>
            <person name="O'Leary S."/>
            <person name="Szabo L."/>
            <person name="Dean R."/>
            <person name="Schein J."/>
        </authorList>
    </citation>
    <scope>NUCLEOTIDE SEQUENCE</scope>
    <source>
        <strain>CRL 75-36-700-3</strain>
    </source>
</reference>
<dbReference type="InParanoid" id="E3K546"/>
<accession>E3K546</accession>
<reference evidence="3" key="2">
    <citation type="journal article" date="2011" name="Proc. Natl. Acad. Sci. U.S.A.">
        <title>Obligate biotrophy features unraveled by the genomic analysis of rust fungi.</title>
        <authorList>
            <person name="Duplessis S."/>
            <person name="Cuomo C.A."/>
            <person name="Lin Y.-C."/>
            <person name="Aerts A."/>
            <person name="Tisserant E."/>
            <person name="Veneault-Fourrey C."/>
            <person name="Joly D.L."/>
            <person name="Hacquard S."/>
            <person name="Amselem J."/>
            <person name="Cantarel B.L."/>
            <person name="Chiu R."/>
            <person name="Coutinho P.M."/>
            <person name="Feau N."/>
            <person name="Field M."/>
            <person name="Frey P."/>
            <person name="Gelhaye E."/>
            <person name="Goldberg J."/>
            <person name="Grabherr M.G."/>
            <person name="Kodira C.D."/>
            <person name="Kohler A."/>
            <person name="Kuees U."/>
            <person name="Lindquist E.A."/>
            <person name="Lucas S.M."/>
            <person name="Mago R."/>
            <person name="Mauceli E."/>
            <person name="Morin E."/>
            <person name="Murat C."/>
            <person name="Pangilinan J.L."/>
            <person name="Park R."/>
            <person name="Pearson M."/>
            <person name="Quesneville H."/>
            <person name="Rouhier N."/>
            <person name="Sakthikumar S."/>
            <person name="Salamov A.A."/>
            <person name="Schmutz J."/>
            <person name="Selles B."/>
            <person name="Shapiro H."/>
            <person name="Tanguay P."/>
            <person name="Tuskan G.A."/>
            <person name="Henrissat B."/>
            <person name="Van de Peer Y."/>
            <person name="Rouze P."/>
            <person name="Ellis J.G."/>
            <person name="Dodds P.N."/>
            <person name="Schein J.E."/>
            <person name="Zhong S."/>
            <person name="Hamelin R.C."/>
            <person name="Grigoriev I.V."/>
            <person name="Szabo L.J."/>
            <person name="Martin F."/>
        </authorList>
    </citation>
    <scope>NUCLEOTIDE SEQUENCE [LARGE SCALE GENOMIC DNA]</scope>
    <source>
        <strain evidence="3">CRL 75-36-700-3 / race SCCL</strain>
    </source>
</reference>
<gene>
    <name evidence="2" type="ORF">PGTG_05682</name>
</gene>
<feature type="compositionally biased region" description="Polar residues" evidence="1">
    <location>
        <begin position="86"/>
        <end position="98"/>
    </location>
</feature>
<dbReference type="RefSeq" id="XP_003323780.1">
    <property type="nucleotide sequence ID" value="XM_003323732.1"/>
</dbReference>
<organism evidence="2 3">
    <name type="scientific">Puccinia graminis f. sp. tritici (strain CRL 75-36-700-3 / race SCCL)</name>
    <name type="common">Black stem rust fungus</name>
    <dbReference type="NCBI Taxonomy" id="418459"/>
    <lineage>
        <taxon>Eukaryota</taxon>
        <taxon>Fungi</taxon>
        <taxon>Dikarya</taxon>
        <taxon>Basidiomycota</taxon>
        <taxon>Pucciniomycotina</taxon>
        <taxon>Pucciniomycetes</taxon>
        <taxon>Pucciniales</taxon>
        <taxon>Pucciniaceae</taxon>
        <taxon>Puccinia</taxon>
    </lineage>
</organism>
<dbReference type="HOGENOM" id="CLU_2016355_0_0_1"/>